<sequence length="61" mass="7022">MNVSHVTTVSDVFALGLIYAELCVVMDNEYEKRMLFDSYRAGNQNKYDIDQKNGILHRSAH</sequence>
<accession>A0AAV5SUQ4</accession>
<name>A0AAV5SUQ4_9BILA</name>
<dbReference type="Proteomes" id="UP001432027">
    <property type="component" value="Unassembled WGS sequence"/>
</dbReference>
<comment type="caution">
    <text evidence="1">The sequence shown here is derived from an EMBL/GenBank/DDBJ whole genome shotgun (WGS) entry which is preliminary data.</text>
</comment>
<protein>
    <recommendedName>
        <fullName evidence="3">Serine-threonine/tyrosine-protein kinase catalytic domain-containing protein</fullName>
    </recommendedName>
</protein>
<organism evidence="1 2">
    <name type="scientific">Pristionchus entomophagus</name>
    <dbReference type="NCBI Taxonomy" id="358040"/>
    <lineage>
        <taxon>Eukaryota</taxon>
        <taxon>Metazoa</taxon>
        <taxon>Ecdysozoa</taxon>
        <taxon>Nematoda</taxon>
        <taxon>Chromadorea</taxon>
        <taxon>Rhabditida</taxon>
        <taxon>Rhabditina</taxon>
        <taxon>Diplogasteromorpha</taxon>
        <taxon>Diplogasteroidea</taxon>
        <taxon>Neodiplogasteridae</taxon>
        <taxon>Pristionchus</taxon>
    </lineage>
</organism>
<gene>
    <name evidence="1" type="ORF">PENTCL1PPCAC_8774</name>
</gene>
<evidence type="ECO:0000313" key="2">
    <source>
        <dbReference type="Proteomes" id="UP001432027"/>
    </source>
</evidence>
<reference evidence="1" key="1">
    <citation type="submission" date="2023-10" db="EMBL/GenBank/DDBJ databases">
        <title>Genome assembly of Pristionchus species.</title>
        <authorList>
            <person name="Yoshida K."/>
            <person name="Sommer R.J."/>
        </authorList>
    </citation>
    <scope>NUCLEOTIDE SEQUENCE</scope>
    <source>
        <strain evidence="1">RS0144</strain>
    </source>
</reference>
<dbReference type="AlphaFoldDB" id="A0AAV5SUQ4"/>
<dbReference type="EMBL" id="BTSX01000002">
    <property type="protein sequence ID" value="GMS86599.1"/>
    <property type="molecule type" value="Genomic_DNA"/>
</dbReference>
<proteinExistence type="predicted"/>
<evidence type="ECO:0000313" key="1">
    <source>
        <dbReference type="EMBL" id="GMS86599.1"/>
    </source>
</evidence>
<keyword evidence="2" id="KW-1185">Reference proteome</keyword>
<evidence type="ECO:0008006" key="3">
    <source>
        <dbReference type="Google" id="ProtNLM"/>
    </source>
</evidence>